<protein>
    <submittedName>
        <fullName evidence="4">Vinorine synthase-like</fullName>
    </submittedName>
</protein>
<comment type="caution">
    <text evidence="4">The sequence shown here is derived from an EMBL/GenBank/DDBJ whole genome shotgun (WGS) entry which is preliminary data.</text>
</comment>
<evidence type="ECO:0000256" key="2">
    <source>
        <dbReference type="ARBA" id="ARBA00022679"/>
    </source>
</evidence>
<dbReference type="InterPro" id="IPR023213">
    <property type="entry name" value="CAT-like_dom_sf"/>
</dbReference>
<sequence length="274" mass="30927">MTFFYPYKLTINNDMDPTLEFAIKSQLLQQSLSQTLTHFYPLAGRFKNDSIVDCNDNGVIFIESRTNSHLSDFLSHPDFTVIDSHFLPSSDPQTMEMSKGSMLLFRFILFGCGGTAISCSASHKIMDLLSFVIFLRSWSSTCCGTTVPVFPDLNVATSRLPSINEMSQIPASVVLSNKKLASRRKGTFRPSIFIQTVNLRPRMDPPLPQNAMGNLAWLFPLVIIENEKDLEFVELVKTLMATRLSLENKVKEFKGEGIVEAVKEGLKEREEHFE</sequence>
<dbReference type="PANTHER" id="PTHR31623">
    <property type="entry name" value="F21J9.9"/>
    <property type="match status" value="1"/>
</dbReference>
<organism evidence="4 5">
    <name type="scientific">Quillaja saponaria</name>
    <name type="common">Soap bark tree</name>
    <dbReference type="NCBI Taxonomy" id="32244"/>
    <lineage>
        <taxon>Eukaryota</taxon>
        <taxon>Viridiplantae</taxon>
        <taxon>Streptophyta</taxon>
        <taxon>Embryophyta</taxon>
        <taxon>Tracheophyta</taxon>
        <taxon>Spermatophyta</taxon>
        <taxon>Magnoliopsida</taxon>
        <taxon>eudicotyledons</taxon>
        <taxon>Gunneridae</taxon>
        <taxon>Pentapetalae</taxon>
        <taxon>rosids</taxon>
        <taxon>fabids</taxon>
        <taxon>Fabales</taxon>
        <taxon>Quillajaceae</taxon>
        <taxon>Quillaja</taxon>
    </lineage>
</organism>
<evidence type="ECO:0000256" key="3">
    <source>
        <dbReference type="ARBA" id="ARBA00023315"/>
    </source>
</evidence>
<keyword evidence="5" id="KW-1185">Reference proteome</keyword>
<evidence type="ECO:0000256" key="1">
    <source>
        <dbReference type="ARBA" id="ARBA00009861"/>
    </source>
</evidence>
<accession>A0AAD7LWP3</accession>
<dbReference type="AlphaFoldDB" id="A0AAD7LWP3"/>
<dbReference type="EMBL" id="JARAOO010000006">
    <property type="protein sequence ID" value="KAJ7964786.1"/>
    <property type="molecule type" value="Genomic_DNA"/>
</dbReference>
<name>A0AAD7LWP3_QUISA</name>
<dbReference type="PANTHER" id="PTHR31623:SF19">
    <property type="entry name" value="VINORINE SYNTHASE-RELATED"/>
    <property type="match status" value="1"/>
</dbReference>
<dbReference type="Pfam" id="PF02458">
    <property type="entry name" value="Transferase"/>
    <property type="match status" value="1"/>
</dbReference>
<dbReference type="KEGG" id="qsa:O6P43_014539"/>
<evidence type="ECO:0000313" key="4">
    <source>
        <dbReference type="EMBL" id="KAJ7964786.1"/>
    </source>
</evidence>
<dbReference type="Proteomes" id="UP001163823">
    <property type="component" value="Chromosome 6"/>
</dbReference>
<dbReference type="GO" id="GO:0016746">
    <property type="term" value="F:acyltransferase activity"/>
    <property type="evidence" value="ECO:0007669"/>
    <property type="project" value="UniProtKB-KW"/>
</dbReference>
<dbReference type="Gene3D" id="3.30.559.10">
    <property type="entry name" value="Chloramphenicol acetyltransferase-like domain"/>
    <property type="match status" value="2"/>
</dbReference>
<evidence type="ECO:0000313" key="5">
    <source>
        <dbReference type="Proteomes" id="UP001163823"/>
    </source>
</evidence>
<gene>
    <name evidence="4" type="ORF">O6P43_014539</name>
</gene>
<keyword evidence="3" id="KW-0012">Acyltransferase</keyword>
<reference evidence="4" key="1">
    <citation type="journal article" date="2023" name="Science">
        <title>Elucidation of the pathway for biosynthesis of saponin adjuvants from the soapbark tree.</title>
        <authorList>
            <person name="Reed J."/>
            <person name="Orme A."/>
            <person name="El-Demerdash A."/>
            <person name="Owen C."/>
            <person name="Martin L.B.B."/>
            <person name="Misra R.C."/>
            <person name="Kikuchi S."/>
            <person name="Rejzek M."/>
            <person name="Martin A.C."/>
            <person name="Harkess A."/>
            <person name="Leebens-Mack J."/>
            <person name="Louveau T."/>
            <person name="Stephenson M.J."/>
            <person name="Osbourn A."/>
        </authorList>
    </citation>
    <scope>NUCLEOTIDE SEQUENCE</scope>
    <source>
        <strain evidence="4">S10</strain>
    </source>
</reference>
<proteinExistence type="inferred from homology"/>
<keyword evidence="2" id="KW-0808">Transferase</keyword>
<comment type="similarity">
    <text evidence="1">Belongs to the plant acyltransferase family.</text>
</comment>